<dbReference type="SUPFAM" id="SSF56235">
    <property type="entry name" value="N-terminal nucleophile aminohydrolases (Ntn hydrolases)"/>
    <property type="match status" value="1"/>
</dbReference>
<dbReference type="PRINTS" id="PR01210">
    <property type="entry name" value="GGTRANSPTASE"/>
</dbReference>
<dbReference type="GO" id="GO:0016787">
    <property type="term" value="F:hydrolase activity"/>
    <property type="evidence" value="ECO:0007669"/>
    <property type="project" value="UniProtKB-KW"/>
</dbReference>
<dbReference type="InterPro" id="IPR051792">
    <property type="entry name" value="GGT_bact"/>
</dbReference>
<evidence type="ECO:0000256" key="5">
    <source>
        <dbReference type="SAM" id="MobiDB-lite"/>
    </source>
</evidence>
<dbReference type="Gene3D" id="3.60.20.40">
    <property type="match status" value="1"/>
</dbReference>
<dbReference type="KEGG" id="pbr:PB2503_07999"/>
<keyword evidence="2" id="KW-0808">Transferase</keyword>
<evidence type="ECO:0000256" key="2">
    <source>
        <dbReference type="ARBA" id="ARBA00022679"/>
    </source>
</evidence>
<name>E0TH71_PARBH</name>
<evidence type="ECO:0000256" key="6">
    <source>
        <dbReference type="SAM" id="SignalP"/>
    </source>
</evidence>
<dbReference type="MEROPS" id="T03.001"/>
<reference evidence="7 8" key="2">
    <citation type="journal article" date="2011" name="J. Bacteriol.">
        <title>Complete genome sequence of strain HTCC2503T of Parvularcula bermudensis, the type species of the order "Parvularculales" in the class Alphaproteobacteria.</title>
        <authorList>
            <person name="Oh H.M."/>
            <person name="Kang I."/>
            <person name="Vergin K.L."/>
            <person name="Kang D."/>
            <person name="Rhee K.H."/>
            <person name="Giovannoni S.J."/>
            <person name="Cho J.C."/>
        </authorList>
    </citation>
    <scope>NUCLEOTIDE SEQUENCE [LARGE SCALE GENOMIC DNA]</scope>
    <source>
        <strain evidence="8">ATCC BAA-594 / HTCC2503 / KCTC 12087</strain>
    </source>
</reference>
<dbReference type="PANTHER" id="PTHR43199:SF1">
    <property type="entry name" value="GLUTATHIONE HYDROLASE PROENZYME"/>
    <property type="match status" value="1"/>
</dbReference>
<protein>
    <submittedName>
        <fullName evidence="7">Gamma-glutamyltranspeptidase</fullName>
    </submittedName>
</protein>
<dbReference type="PANTHER" id="PTHR43199">
    <property type="entry name" value="GLUTATHIONE HYDROLASE"/>
    <property type="match status" value="1"/>
</dbReference>
<feature type="chain" id="PRO_5003140635" evidence="6">
    <location>
        <begin position="17"/>
        <end position="590"/>
    </location>
</feature>
<keyword evidence="8" id="KW-1185">Reference proteome</keyword>
<dbReference type="HOGENOM" id="CLU_014813_0_1_5"/>
<dbReference type="Proteomes" id="UP000001302">
    <property type="component" value="Chromosome"/>
</dbReference>
<comment type="similarity">
    <text evidence="1">Belongs to the gamma-glutamyltransferase family.</text>
</comment>
<feature type="region of interest" description="Disordered" evidence="5">
    <location>
        <begin position="386"/>
        <end position="406"/>
    </location>
</feature>
<dbReference type="EMBL" id="CP002156">
    <property type="protein sequence ID" value="ADM09655.1"/>
    <property type="molecule type" value="Genomic_DNA"/>
</dbReference>
<dbReference type="GO" id="GO:0016740">
    <property type="term" value="F:transferase activity"/>
    <property type="evidence" value="ECO:0007669"/>
    <property type="project" value="UniProtKB-KW"/>
</dbReference>
<accession>E0TH71</accession>
<dbReference type="AlphaFoldDB" id="E0TH71"/>
<evidence type="ECO:0000313" key="7">
    <source>
        <dbReference type="EMBL" id="ADM09655.1"/>
    </source>
</evidence>
<dbReference type="RefSeq" id="WP_013300629.1">
    <property type="nucleotide sequence ID" value="NC_014414.1"/>
</dbReference>
<organism evidence="7 8">
    <name type="scientific">Parvularcula bermudensis (strain ATCC BAA-594 / HTCC2503 / KCTC 12087)</name>
    <dbReference type="NCBI Taxonomy" id="314260"/>
    <lineage>
        <taxon>Bacteria</taxon>
        <taxon>Pseudomonadati</taxon>
        <taxon>Pseudomonadota</taxon>
        <taxon>Alphaproteobacteria</taxon>
        <taxon>Parvularculales</taxon>
        <taxon>Parvularculaceae</taxon>
        <taxon>Parvularcula</taxon>
    </lineage>
</organism>
<keyword evidence="4" id="KW-0865">Zymogen</keyword>
<dbReference type="Gene3D" id="1.10.246.130">
    <property type="match status" value="1"/>
</dbReference>
<dbReference type="Pfam" id="PF01019">
    <property type="entry name" value="G_glu_transpept"/>
    <property type="match status" value="1"/>
</dbReference>
<evidence type="ECO:0000313" key="8">
    <source>
        <dbReference type="Proteomes" id="UP000001302"/>
    </source>
</evidence>
<feature type="signal peptide" evidence="6">
    <location>
        <begin position="1"/>
        <end position="16"/>
    </location>
</feature>
<dbReference type="STRING" id="314260.PB2503_07999"/>
<sequence length="590" mass="61126">MHRFVSLLALSTTLLAACGDNGVNDDQALDSVATDAAQVEASSLAAPSEQWVVVTANPLATSAGAAILREGGTAIDAAIAVQAMLGLVEPQSSGLGGGAFLLYYDAQADKLQAYDGREVAPLSARPDMFLTEDGERLNFYDAVTSGLSVGVPGVVAMLDLVHREHGKLEWSSLFADAEEKARDGFEVSPRLHSLLGRTTRLIDTPAAAALYYTEEGEPVAEGTLLQNPAYAETLSAIAGSGAGAFYTGDIAEQIVAAVNEKAGEGTMTTEDLAAYEVQIREPVCAEIFSAEICTMPPPSSGLTMLQILALSEAAGLPESPSASIWPTYAEASRLAYADRGLYIGDPSAMGTDTIGTAGLVEGLLSAPYIDHRAGLIGAMAAESVEAGDPTTDGLADQLGQDSSADLPGTSHFSIRDRYGNIASMTTTVETAFGSHLMAGGFILNNQLTDFSFSPTDEDGNPVVNAVAAGKRPRSSMSPTVVFDETGAPRIAIGSPGGPAIIGYVAKSLMLHLAYDMPLQASVEAANVVVPGSSVFVEDSLDEAAVAALDSYGLEVIERELTSGLYGFALGRDGIEVAVDPRREGTAEVSN</sequence>
<evidence type="ECO:0000256" key="4">
    <source>
        <dbReference type="ARBA" id="ARBA00023145"/>
    </source>
</evidence>
<keyword evidence="3" id="KW-0378">Hydrolase</keyword>
<dbReference type="OrthoDB" id="9781342at2"/>
<reference evidence="8" key="1">
    <citation type="submission" date="2010-08" db="EMBL/GenBank/DDBJ databases">
        <title>Genome sequence of Parvularcula bermudensis HTCC2503.</title>
        <authorList>
            <person name="Kang D.-M."/>
            <person name="Oh H.-M."/>
            <person name="Cho J.-C."/>
        </authorList>
    </citation>
    <scope>NUCLEOTIDE SEQUENCE [LARGE SCALE GENOMIC DNA]</scope>
    <source>
        <strain evidence="8">ATCC BAA-594 / HTCC2503 / KCTC 12087</strain>
    </source>
</reference>
<evidence type="ECO:0000256" key="1">
    <source>
        <dbReference type="ARBA" id="ARBA00009381"/>
    </source>
</evidence>
<dbReference type="InterPro" id="IPR043137">
    <property type="entry name" value="GGT_ssub_C"/>
</dbReference>
<evidence type="ECO:0000256" key="3">
    <source>
        <dbReference type="ARBA" id="ARBA00022801"/>
    </source>
</evidence>
<keyword evidence="6" id="KW-0732">Signal</keyword>
<gene>
    <name evidence="7" type="ordered locus">PB2503_07999</name>
</gene>
<dbReference type="eggNOG" id="COG0405">
    <property type="taxonomic scope" value="Bacteria"/>
</dbReference>
<dbReference type="InterPro" id="IPR029055">
    <property type="entry name" value="Ntn_hydrolases_N"/>
</dbReference>
<proteinExistence type="inferred from homology"/>
<dbReference type="PROSITE" id="PS51257">
    <property type="entry name" value="PROKAR_LIPOPROTEIN"/>
    <property type="match status" value="1"/>
</dbReference>
<dbReference type="InterPro" id="IPR043138">
    <property type="entry name" value="GGT_lsub"/>
</dbReference>